<sequence length="653" mass="71590">MKNACLWIAWLTWVQVAAGTTSAPPSTEECNVTLPWTAPREAYDDVSDSVFESLMQCPRNLHGCSESLVSCKPRTYVATCSCAPNCRAYRDCCWDVDFAEDEAQFPEISCVSIQIGSSRKKVVSMIVGCLPTWPDGDVRNGCESAESFNETFYRIPATSINHVTYRNGFCALCNNDVTNATFWNATLLNPEAPVRVSLPDSVSSEPELYLRPCVVDELNDTCAQGTPADVSRKCQTYYAPVTDVEGNQPTVYRNVYCAICNGANVSRFSCNSPWHVTNFTVLRRHSGGHRRPSPARPPNLAAIFKPVVRTSTCYVQHDDHCYIKDPPSLYKVKLKLHPIHSDDNETQSSSPRSRAVGPPNTYHIYNYATVVCMALSICCLALKVVVFCAYKEARSFSSKCTLCLSVTLMITQLLYLLTSFVSLQEIPCVGGALLVHYGFLSTFFWTSVLSHDICKNITSVKLSSARDKTLALYCGISWGAPLVIVAAALMVHCLAPESVVSPSYGTTTCWIGSIWGLVLFFLAPMAALLLFCLLVYLKTVSYIRSIASGAAGVQEGQGSARDAGQRRQQLARMALFCRLAVIMGAAWTIAFFNIFVSVAATDLVVNVLVGLQGVYLFFAFKDYRHFVSSMPGRKKTALSGSRGTSSSGVTSSR</sequence>
<evidence type="ECO:0000256" key="1">
    <source>
        <dbReference type="ARBA" id="ARBA00004141"/>
    </source>
</evidence>
<comment type="subcellular location">
    <subcellularLocation>
        <location evidence="1">Membrane</location>
        <topology evidence="1">Multi-pass membrane protein</topology>
    </subcellularLocation>
</comment>
<feature type="compositionally biased region" description="Low complexity" evidence="5">
    <location>
        <begin position="639"/>
        <end position="653"/>
    </location>
</feature>
<feature type="transmembrane region" description="Helical" evidence="6">
    <location>
        <begin position="429"/>
        <end position="449"/>
    </location>
</feature>
<accession>A0AAQ4DLZ6</accession>
<dbReference type="PANTHER" id="PTHR45902">
    <property type="entry name" value="LATROPHILIN RECEPTOR-LIKE PROTEIN A"/>
    <property type="match status" value="1"/>
</dbReference>
<feature type="region of interest" description="Disordered" evidence="5">
    <location>
        <begin position="633"/>
        <end position="653"/>
    </location>
</feature>
<dbReference type="Gene3D" id="1.20.1070.10">
    <property type="entry name" value="Rhodopsin 7-helix transmembrane proteins"/>
    <property type="match status" value="1"/>
</dbReference>
<dbReference type="GO" id="GO:0007166">
    <property type="term" value="P:cell surface receptor signaling pathway"/>
    <property type="evidence" value="ECO:0007669"/>
    <property type="project" value="InterPro"/>
</dbReference>
<gene>
    <name evidence="9" type="ORF">V5799_033905</name>
</gene>
<evidence type="ECO:0000259" key="8">
    <source>
        <dbReference type="PROSITE" id="PS50261"/>
    </source>
</evidence>
<dbReference type="GO" id="GO:0004930">
    <property type="term" value="F:G protein-coupled receptor activity"/>
    <property type="evidence" value="ECO:0007669"/>
    <property type="project" value="InterPro"/>
</dbReference>
<evidence type="ECO:0000256" key="4">
    <source>
        <dbReference type="ARBA" id="ARBA00023136"/>
    </source>
</evidence>
<feature type="transmembrane region" description="Helical" evidence="6">
    <location>
        <begin position="364"/>
        <end position="390"/>
    </location>
</feature>
<dbReference type="Proteomes" id="UP001321473">
    <property type="component" value="Unassembled WGS sequence"/>
</dbReference>
<dbReference type="InterPro" id="IPR053231">
    <property type="entry name" value="GPCR_LN-TM7"/>
</dbReference>
<protein>
    <recommendedName>
        <fullName evidence="8">G-protein coupled receptors family 2 profile 2 domain-containing protein</fullName>
    </recommendedName>
</protein>
<evidence type="ECO:0000256" key="3">
    <source>
        <dbReference type="ARBA" id="ARBA00022989"/>
    </source>
</evidence>
<dbReference type="PROSITE" id="PS50261">
    <property type="entry name" value="G_PROTEIN_RECEP_F2_4"/>
    <property type="match status" value="1"/>
</dbReference>
<organism evidence="9 10">
    <name type="scientific">Amblyomma americanum</name>
    <name type="common">Lone star tick</name>
    <dbReference type="NCBI Taxonomy" id="6943"/>
    <lineage>
        <taxon>Eukaryota</taxon>
        <taxon>Metazoa</taxon>
        <taxon>Ecdysozoa</taxon>
        <taxon>Arthropoda</taxon>
        <taxon>Chelicerata</taxon>
        <taxon>Arachnida</taxon>
        <taxon>Acari</taxon>
        <taxon>Parasitiformes</taxon>
        <taxon>Ixodida</taxon>
        <taxon>Ixodoidea</taxon>
        <taxon>Ixodidae</taxon>
        <taxon>Amblyomminae</taxon>
        <taxon>Amblyomma</taxon>
    </lineage>
</organism>
<name>A0AAQ4DLZ6_AMBAM</name>
<dbReference type="CDD" id="cd15039">
    <property type="entry name" value="7tmB3_Methuselah-like"/>
    <property type="match status" value="1"/>
</dbReference>
<evidence type="ECO:0000256" key="6">
    <source>
        <dbReference type="SAM" id="Phobius"/>
    </source>
</evidence>
<feature type="domain" description="G-protein coupled receptors family 2 profile 2" evidence="8">
    <location>
        <begin position="365"/>
        <end position="624"/>
    </location>
</feature>
<keyword evidence="10" id="KW-1185">Reference proteome</keyword>
<feature type="transmembrane region" description="Helical" evidence="6">
    <location>
        <begin position="603"/>
        <end position="620"/>
    </location>
</feature>
<dbReference type="GO" id="GO:0016020">
    <property type="term" value="C:membrane"/>
    <property type="evidence" value="ECO:0007669"/>
    <property type="project" value="UniProtKB-SubCell"/>
</dbReference>
<evidence type="ECO:0000313" key="9">
    <source>
        <dbReference type="EMBL" id="KAK8763486.1"/>
    </source>
</evidence>
<dbReference type="InterPro" id="IPR017981">
    <property type="entry name" value="GPCR_2-like_7TM"/>
</dbReference>
<feature type="signal peptide" evidence="7">
    <location>
        <begin position="1"/>
        <end position="19"/>
    </location>
</feature>
<comment type="caution">
    <text evidence="9">The sequence shown here is derived from an EMBL/GenBank/DDBJ whole genome shotgun (WGS) entry which is preliminary data.</text>
</comment>
<feature type="chain" id="PRO_5042966720" description="G-protein coupled receptors family 2 profile 2 domain-containing protein" evidence="7">
    <location>
        <begin position="20"/>
        <end position="653"/>
    </location>
</feature>
<dbReference type="Pfam" id="PF00002">
    <property type="entry name" value="7tm_2"/>
    <property type="match status" value="1"/>
</dbReference>
<dbReference type="EMBL" id="JARKHS020029281">
    <property type="protein sequence ID" value="KAK8763486.1"/>
    <property type="molecule type" value="Genomic_DNA"/>
</dbReference>
<feature type="transmembrane region" description="Helical" evidence="6">
    <location>
        <begin position="402"/>
        <end position="423"/>
    </location>
</feature>
<proteinExistence type="predicted"/>
<feature type="transmembrane region" description="Helical" evidence="6">
    <location>
        <begin position="510"/>
        <end position="537"/>
    </location>
</feature>
<dbReference type="AlphaFoldDB" id="A0AAQ4DLZ6"/>
<keyword evidence="7" id="KW-0732">Signal</keyword>
<feature type="transmembrane region" description="Helical" evidence="6">
    <location>
        <begin position="470"/>
        <end position="490"/>
    </location>
</feature>
<keyword evidence="2 6" id="KW-0812">Transmembrane</keyword>
<feature type="transmembrane region" description="Helical" evidence="6">
    <location>
        <begin position="575"/>
        <end position="597"/>
    </location>
</feature>
<evidence type="ECO:0000256" key="2">
    <source>
        <dbReference type="ARBA" id="ARBA00022692"/>
    </source>
</evidence>
<evidence type="ECO:0000313" key="10">
    <source>
        <dbReference type="Proteomes" id="UP001321473"/>
    </source>
</evidence>
<dbReference type="PANTHER" id="PTHR45902:SF1">
    <property type="entry name" value="LATROPHILIN RECEPTOR-LIKE PROTEIN A"/>
    <property type="match status" value="1"/>
</dbReference>
<keyword evidence="4 6" id="KW-0472">Membrane</keyword>
<evidence type="ECO:0000256" key="7">
    <source>
        <dbReference type="SAM" id="SignalP"/>
    </source>
</evidence>
<evidence type="ECO:0000256" key="5">
    <source>
        <dbReference type="SAM" id="MobiDB-lite"/>
    </source>
</evidence>
<keyword evidence="3 6" id="KW-1133">Transmembrane helix</keyword>
<dbReference type="InterPro" id="IPR000832">
    <property type="entry name" value="GPCR_2_secretin-like"/>
</dbReference>
<reference evidence="9 10" key="1">
    <citation type="journal article" date="2023" name="Arcadia Sci">
        <title>De novo assembly of a long-read Amblyomma americanum tick genome.</title>
        <authorList>
            <person name="Chou S."/>
            <person name="Poskanzer K.E."/>
            <person name="Rollins M."/>
            <person name="Thuy-Boun P.S."/>
        </authorList>
    </citation>
    <scope>NUCLEOTIDE SEQUENCE [LARGE SCALE GENOMIC DNA]</scope>
    <source>
        <strain evidence="9">F_SG_1</strain>
        <tissue evidence="9">Salivary glands</tissue>
    </source>
</reference>